<organism evidence="1 2">
    <name type="scientific">Rubidibacter lacunae KORDI 51-2</name>
    <dbReference type="NCBI Taxonomy" id="582515"/>
    <lineage>
        <taxon>Bacteria</taxon>
        <taxon>Bacillati</taxon>
        <taxon>Cyanobacteriota</taxon>
        <taxon>Cyanophyceae</taxon>
        <taxon>Oscillatoriophycideae</taxon>
        <taxon>Chroococcales</taxon>
        <taxon>Aphanothecaceae</taxon>
        <taxon>Rubidibacter</taxon>
    </lineage>
</organism>
<dbReference type="InParanoid" id="U5DH48"/>
<evidence type="ECO:0000313" key="1">
    <source>
        <dbReference type="EMBL" id="ERN40921.1"/>
    </source>
</evidence>
<dbReference type="AlphaFoldDB" id="U5DH48"/>
<protein>
    <submittedName>
        <fullName evidence="1">Uncharacterized protein</fullName>
    </submittedName>
</protein>
<accession>U5DH48</accession>
<comment type="caution">
    <text evidence="1">The sequence shown here is derived from an EMBL/GenBank/DDBJ whole genome shotgun (WGS) entry which is preliminary data.</text>
</comment>
<dbReference type="Proteomes" id="UP000016960">
    <property type="component" value="Unassembled WGS sequence"/>
</dbReference>
<sequence length="42" mass="4721">MKLETIQGKVMGKRWAVTVKGLRSSVVISSQDESLFKYFKGS</sequence>
<proteinExistence type="predicted"/>
<keyword evidence="2" id="KW-1185">Reference proteome</keyword>
<dbReference type="EMBL" id="ASSJ01000064">
    <property type="protein sequence ID" value="ERN40921.1"/>
    <property type="molecule type" value="Genomic_DNA"/>
</dbReference>
<gene>
    <name evidence="1" type="ORF">KR51_00025300</name>
</gene>
<evidence type="ECO:0000313" key="2">
    <source>
        <dbReference type="Proteomes" id="UP000016960"/>
    </source>
</evidence>
<reference evidence="1 2" key="1">
    <citation type="submission" date="2013-05" db="EMBL/GenBank/DDBJ databases">
        <title>Draft genome sequence of Rubidibacter lacunae KORDI 51-2.</title>
        <authorList>
            <person name="Choi D.H."/>
            <person name="Noh J.H."/>
            <person name="Kwon K.-K."/>
            <person name="Lee J.-H."/>
            <person name="Ryu J.-Y."/>
        </authorList>
    </citation>
    <scope>NUCLEOTIDE SEQUENCE [LARGE SCALE GENOMIC DNA]</scope>
    <source>
        <strain evidence="1 2">KORDI 51-2</strain>
    </source>
</reference>
<name>U5DH48_9CHRO</name>